<sequence length="54" mass="5871">MKSPVKIHANKAERYFCAGGIPPIGYTGIVSWNRKTNRKEGGYDAGSGRTDRTG</sequence>
<gene>
    <name evidence="1" type="ORF">GCM10008919_09740</name>
</gene>
<evidence type="ECO:0000313" key="1">
    <source>
        <dbReference type="EMBL" id="GAA0208417.1"/>
    </source>
</evidence>
<name>A0ABN0T0H5_9FIRM</name>
<organism evidence="1 2">
    <name type="scientific">Selenomonas dianae</name>
    <dbReference type="NCBI Taxonomy" id="135079"/>
    <lineage>
        <taxon>Bacteria</taxon>
        <taxon>Bacillati</taxon>
        <taxon>Bacillota</taxon>
        <taxon>Negativicutes</taxon>
        <taxon>Selenomonadales</taxon>
        <taxon>Selenomonadaceae</taxon>
        <taxon>Selenomonas</taxon>
    </lineage>
</organism>
<dbReference type="EMBL" id="BAAACR010000005">
    <property type="protein sequence ID" value="GAA0208417.1"/>
    <property type="molecule type" value="Genomic_DNA"/>
</dbReference>
<reference evidence="1 2" key="1">
    <citation type="journal article" date="2019" name="Int. J. Syst. Evol. Microbiol.">
        <title>The Global Catalogue of Microorganisms (GCM) 10K type strain sequencing project: providing services to taxonomists for standard genome sequencing and annotation.</title>
        <authorList>
            <consortium name="The Broad Institute Genomics Platform"/>
            <consortium name="The Broad Institute Genome Sequencing Center for Infectious Disease"/>
            <person name="Wu L."/>
            <person name="Ma J."/>
        </authorList>
    </citation>
    <scope>NUCLEOTIDE SEQUENCE [LARGE SCALE GENOMIC DNA]</scope>
    <source>
        <strain evidence="1 2">JCM 8542</strain>
    </source>
</reference>
<protein>
    <submittedName>
        <fullName evidence="1">Uncharacterized protein</fullName>
    </submittedName>
</protein>
<evidence type="ECO:0000313" key="2">
    <source>
        <dbReference type="Proteomes" id="UP001500399"/>
    </source>
</evidence>
<keyword evidence="2" id="KW-1185">Reference proteome</keyword>
<accession>A0ABN0T0H5</accession>
<comment type="caution">
    <text evidence="1">The sequence shown here is derived from an EMBL/GenBank/DDBJ whole genome shotgun (WGS) entry which is preliminary data.</text>
</comment>
<dbReference type="Proteomes" id="UP001500399">
    <property type="component" value="Unassembled WGS sequence"/>
</dbReference>
<proteinExistence type="predicted"/>